<dbReference type="EMBL" id="BSOH01000023">
    <property type="protein sequence ID" value="GLR18884.1"/>
    <property type="molecule type" value="Genomic_DNA"/>
</dbReference>
<feature type="transmembrane region" description="Helical" evidence="8">
    <location>
        <begin position="144"/>
        <end position="168"/>
    </location>
</feature>
<feature type="transmembrane region" description="Helical" evidence="8">
    <location>
        <begin position="68"/>
        <end position="87"/>
    </location>
</feature>
<protein>
    <submittedName>
        <fullName evidence="10">Dolichyl-phosphate-mannose--protein mannosyltransferase</fullName>
    </submittedName>
</protein>
<keyword evidence="3 10" id="KW-0328">Glycosyltransferase</keyword>
<dbReference type="GO" id="GO:0009103">
    <property type="term" value="P:lipopolysaccharide biosynthetic process"/>
    <property type="evidence" value="ECO:0007669"/>
    <property type="project" value="UniProtKB-ARBA"/>
</dbReference>
<keyword evidence="4" id="KW-0808">Transferase</keyword>
<evidence type="ECO:0000256" key="4">
    <source>
        <dbReference type="ARBA" id="ARBA00022679"/>
    </source>
</evidence>
<keyword evidence="2" id="KW-1003">Cell membrane</keyword>
<keyword evidence="7 8" id="KW-0472">Membrane</keyword>
<dbReference type="PANTHER" id="PTHR33908">
    <property type="entry name" value="MANNOSYLTRANSFERASE YKCB-RELATED"/>
    <property type="match status" value="1"/>
</dbReference>
<feature type="transmembrane region" description="Helical" evidence="8">
    <location>
        <begin position="390"/>
        <end position="411"/>
    </location>
</feature>
<comment type="caution">
    <text evidence="10">The sequence shown here is derived from an EMBL/GenBank/DDBJ whole genome shotgun (WGS) entry which is preliminary data.</text>
</comment>
<feature type="domain" description="Glycosyltransferase RgtA/B/C/D-like" evidence="9">
    <location>
        <begin position="49"/>
        <end position="195"/>
    </location>
</feature>
<evidence type="ECO:0000256" key="1">
    <source>
        <dbReference type="ARBA" id="ARBA00004651"/>
    </source>
</evidence>
<evidence type="ECO:0000313" key="10">
    <source>
        <dbReference type="EMBL" id="GLR18884.1"/>
    </source>
</evidence>
<name>A0AA37WH45_9BACT</name>
<dbReference type="InterPro" id="IPR038731">
    <property type="entry name" value="RgtA/B/C-like"/>
</dbReference>
<dbReference type="PANTHER" id="PTHR33908:SF11">
    <property type="entry name" value="MEMBRANE PROTEIN"/>
    <property type="match status" value="1"/>
</dbReference>
<comment type="subcellular location">
    <subcellularLocation>
        <location evidence="1">Cell membrane</location>
        <topology evidence="1">Multi-pass membrane protein</topology>
    </subcellularLocation>
</comment>
<evidence type="ECO:0000256" key="3">
    <source>
        <dbReference type="ARBA" id="ARBA00022676"/>
    </source>
</evidence>
<organism evidence="10 11">
    <name type="scientific">Portibacter lacus</name>
    <dbReference type="NCBI Taxonomy" id="1099794"/>
    <lineage>
        <taxon>Bacteria</taxon>
        <taxon>Pseudomonadati</taxon>
        <taxon>Bacteroidota</taxon>
        <taxon>Saprospiria</taxon>
        <taxon>Saprospirales</taxon>
        <taxon>Haliscomenobacteraceae</taxon>
        <taxon>Portibacter</taxon>
    </lineage>
</organism>
<gene>
    <name evidence="10" type="ORF">GCM10007940_35000</name>
</gene>
<dbReference type="Proteomes" id="UP001156666">
    <property type="component" value="Unassembled WGS sequence"/>
</dbReference>
<dbReference type="InterPro" id="IPR050297">
    <property type="entry name" value="LipidA_mod_glycosyltrf_83"/>
</dbReference>
<evidence type="ECO:0000256" key="2">
    <source>
        <dbReference type="ARBA" id="ARBA00022475"/>
    </source>
</evidence>
<feature type="transmembrane region" description="Helical" evidence="8">
    <location>
        <begin position="99"/>
        <end position="132"/>
    </location>
</feature>
<feature type="transmembrane region" description="Helical" evidence="8">
    <location>
        <begin position="364"/>
        <end position="384"/>
    </location>
</feature>
<dbReference type="AlphaFoldDB" id="A0AA37WH45"/>
<reference evidence="10" key="1">
    <citation type="journal article" date="2014" name="Int. J. Syst. Evol. Microbiol.">
        <title>Complete genome sequence of Corynebacterium casei LMG S-19264T (=DSM 44701T), isolated from a smear-ripened cheese.</title>
        <authorList>
            <consortium name="US DOE Joint Genome Institute (JGI-PGF)"/>
            <person name="Walter F."/>
            <person name="Albersmeier A."/>
            <person name="Kalinowski J."/>
            <person name="Ruckert C."/>
        </authorList>
    </citation>
    <scope>NUCLEOTIDE SEQUENCE</scope>
    <source>
        <strain evidence="10">NBRC 108769</strain>
    </source>
</reference>
<evidence type="ECO:0000256" key="5">
    <source>
        <dbReference type="ARBA" id="ARBA00022692"/>
    </source>
</evidence>
<keyword evidence="11" id="KW-1185">Reference proteome</keyword>
<keyword evidence="6 8" id="KW-1133">Transmembrane helix</keyword>
<dbReference type="Pfam" id="PF13231">
    <property type="entry name" value="PMT_2"/>
    <property type="match status" value="1"/>
</dbReference>
<evidence type="ECO:0000256" key="7">
    <source>
        <dbReference type="ARBA" id="ARBA00023136"/>
    </source>
</evidence>
<accession>A0AA37WH45</accession>
<evidence type="ECO:0000256" key="6">
    <source>
        <dbReference type="ARBA" id="ARBA00022989"/>
    </source>
</evidence>
<evidence type="ECO:0000259" key="9">
    <source>
        <dbReference type="Pfam" id="PF13231"/>
    </source>
</evidence>
<feature type="transmembrane region" description="Helical" evidence="8">
    <location>
        <begin position="180"/>
        <end position="198"/>
    </location>
</feature>
<evidence type="ECO:0000256" key="8">
    <source>
        <dbReference type="SAM" id="Phobius"/>
    </source>
</evidence>
<evidence type="ECO:0000313" key="11">
    <source>
        <dbReference type="Proteomes" id="UP001156666"/>
    </source>
</evidence>
<dbReference type="GO" id="GO:0016763">
    <property type="term" value="F:pentosyltransferase activity"/>
    <property type="evidence" value="ECO:0007669"/>
    <property type="project" value="TreeGrafter"/>
</dbReference>
<keyword evidence="5 8" id="KW-0812">Transmembrane</keyword>
<feature type="transmembrane region" description="Helical" evidence="8">
    <location>
        <begin position="333"/>
        <end position="357"/>
    </location>
</feature>
<proteinExistence type="predicted"/>
<reference evidence="10" key="2">
    <citation type="submission" date="2023-01" db="EMBL/GenBank/DDBJ databases">
        <title>Draft genome sequence of Portibacter lacus strain NBRC 108769.</title>
        <authorList>
            <person name="Sun Q."/>
            <person name="Mori K."/>
        </authorList>
    </citation>
    <scope>NUCLEOTIDE SEQUENCE</scope>
    <source>
        <strain evidence="10">NBRC 108769</strain>
    </source>
</reference>
<dbReference type="GO" id="GO:0005886">
    <property type="term" value="C:plasma membrane"/>
    <property type="evidence" value="ECO:0007669"/>
    <property type="project" value="UniProtKB-SubCell"/>
</dbReference>
<dbReference type="RefSeq" id="WP_235292829.1">
    <property type="nucleotide sequence ID" value="NZ_BSOH01000023.1"/>
</dbReference>
<sequence length="416" mass="46837">MNIPVFQDDTLAIHNDSYYHLKLAENITLGNGFSSCSTEPFYKNTIITPGYPYFLASVQSLFGKDLRIIIGIQVLIDLLICWLLFLLSKSLFNRKVGLLAVLFYSVSSHAITYSGLAITESVFSLVLLLTVYVGINAHKKYDFLLLAVLYGLLVSIRPIAFYLLPIIGFMAIKDNTMKQILRGVATVMIGGLIVFTWMSRNHSLTGLYSISSIQEYNLYFTFANAIESRNNNRHENDQREILMSGMEHKPLAECGGDYAYVQESRRKGLEILRSNKLQYAWLHFKSIPNMFLPEVTLLSEKWGLSSGDKGTLGVINKEGFWAGFKHYSNHTKIGYVVMLPFILIWMITLLAAGVGILKFKKKEWQSGGSIILLIIFYFMIIPGPAGNGRFLMPVIPLICMIAALGVSKLNFKYGRV</sequence>